<dbReference type="PANTHER" id="PTHR38693:SF1">
    <property type="entry name" value="UBIQUINONE BIOSYNTHESIS ACCESSORY FACTOR UBIJ"/>
    <property type="match status" value="1"/>
</dbReference>
<feature type="coiled-coil region" evidence="2">
    <location>
        <begin position="136"/>
        <end position="194"/>
    </location>
</feature>
<keyword evidence="1" id="KW-0831">Ubiquinone biosynthesis</keyword>
<name>A0ABV6ICQ5_9BURK</name>
<dbReference type="HAMAP" id="MF_02215">
    <property type="entry name" value="UbiJ"/>
    <property type="match status" value="1"/>
</dbReference>
<accession>A0ABV6ICQ5</accession>
<evidence type="ECO:0000313" key="5">
    <source>
        <dbReference type="Proteomes" id="UP001589844"/>
    </source>
</evidence>
<comment type="subcellular location">
    <subcellularLocation>
        <location evidence="1">Cytoplasm</location>
    </subcellularLocation>
</comment>
<evidence type="ECO:0000256" key="2">
    <source>
        <dbReference type="SAM" id="Coils"/>
    </source>
</evidence>
<sequence length="202" mass="23000">MISTPFILFVNHLLAQEPWAAARLQKHQGKTACIDIELFQLRVKVGADGLLLAADERTEQATPDQVTLRIKPADLPLIAQHRERAVAYVKIEGDADFANTLSQLSQDLRWEAEEDLSKLFGDVAAVRMVATGKSILENAKRTHQNLQENLAEYFLEENPMLVRPQAVRAFGEQVNKTRDDVERLMKRLERIEKLEKMKVSKQ</sequence>
<protein>
    <recommendedName>
        <fullName evidence="1">Ubiquinone biosynthesis accessory factor UbiJ</fullName>
    </recommendedName>
</protein>
<keyword evidence="5" id="KW-1185">Reference proteome</keyword>
<evidence type="ECO:0000313" key="4">
    <source>
        <dbReference type="EMBL" id="MFC0349591.1"/>
    </source>
</evidence>
<keyword evidence="1" id="KW-0963">Cytoplasm</keyword>
<dbReference type="InterPro" id="IPR003033">
    <property type="entry name" value="SCP2_sterol-bd_dom"/>
</dbReference>
<reference evidence="4 5" key="1">
    <citation type="submission" date="2024-09" db="EMBL/GenBank/DDBJ databases">
        <authorList>
            <person name="Sun Q."/>
            <person name="Mori K."/>
        </authorList>
    </citation>
    <scope>NUCLEOTIDE SEQUENCE [LARGE SCALE GENOMIC DNA]</scope>
    <source>
        <strain evidence="4 5">CCM 8677</strain>
    </source>
</reference>
<comment type="caution">
    <text evidence="4">The sequence shown here is derived from an EMBL/GenBank/DDBJ whole genome shotgun (WGS) entry which is preliminary data.</text>
</comment>
<keyword evidence="2" id="KW-0175">Coiled coil</keyword>
<comment type="function">
    <text evidence="1">Required for ubiquinone (coenzyme Q) biosynthesis. Binds hydrophobic ubiquinone biosynthetic intermediates via its SCP2 domain and is essential for the stability of the Ubi complex. May constitute a docking platform where Ubi enzymes assemble and access their SCP2-bound polyprenyl substrates.</text>
</comment>
<dbReference type="Proteomes" id="UP001589844">
    <property type="component" value="Unassembled WGS sequence"/>
</dbReference>
<dbReference type="Pfam" id="PF02036">
    <property type="entry name" value="SCP2"/>
    <property type="match status" value="1"/>
</dbReference>
<feature type="domain" description="SCP2" evidence="3">
    <location>
        <begin position="10"/>
        <end position="104"/>
    </location>
</feature>
<comment type="similarity">
    <text evidence="1">Belongs to the UbiJ family.</text>
</comment>
<dbReference type="PANTHER" id="PTHR38693">
    <property type="entry name" value="UBIQUINONE BIOSYNTHESIS PROTEIN UBIJ"/>
    <property type="match status" value="1"/>
</dbReference>
<dbReference type="RefSeq" id="WP_390211286.1">
    <property type="nucleotide sequence ID" value="NZ_JBHLXJ010000007.1"/>
</dbReference>
<evidence type="ECO:0000256" key="1">
    <source>
        <dbReference type="HAMAP-Rule" id="MF_02215"/>
    </source>
</evidence>
<organism evidence="4 5">
    <name type="scientific">Undibacterium danionis</name>
    <dbReference type="NCBI Taxonomy" id="1812100"/>
    <lineage>
        <taxon>Bacteria</taxon>
        <taxon>Pseudomonadati</taxon>
        <taxon>Pseudomonadota</taxon>
        <taxon>Betaproteobacteria</taxon>
        <taxon>Burkholderiales</taxon>
        <taxon>Oxalobacteraceae</taxon>
        <taxon>Undibacterium</taxon>
    </lineage>
</organism>
<proteinExistence type="inferred from homology"/>
<dbReference type="EMBL" id="JBHLXJ010000007">
    <property type="protein sequence ID" value="MFC0349591.1"/>
    <property type="molecule type" value="Genomic_DNA"/>
</dbReference>
<comment type="pathway">
    <text evidence="1">Cofactor biosynthesis; ubiquinone biosynthesis.</text>
</comment>
<evidence type="ECO:0000259" key="3">
    <source>
        <dbReference type="Pfam" id="PF02036"/>
    </source>
</evidence>
<dbReference type="InterPro" id="IPR038989">
    <property type="entry name" value="UbiJ"/>
</dbReference>
<gene>
    <name evidence="1" type="primary">ubiJ</name>
    <name evidence="4" type="ORF">ACFFJH_07215</name>
</gene>